<sequence>MRPPRQRRVSCHSRAAVRPSLSTGASRHMGTTSKVALVTGAAQGIGAAVVRALAGSGPVAALDTQAEKLSALATDLGQGRGRVVPYRADVRDSAAVEAVVEQVERELGPIGILVNVAGVLRTGAAVEFSDADWETTFAVNTQGVFHVSRAVARRMVPRKAGVIVTVASNASGTPRMQMAAYAASKAASAMFTKCLGLELAPHNIRCNVVSPGSTDTPMQRALWTDERGGDAAITGSLETFRVGIPLRRLATPADIADAVVFLTSDQARHITMHDLCVDGGATLGV</sequence>
<evidence type="ECO:0000256" key="10">
    <source>
        <dbReference type="SAM" id="MobiDB-lite"/>
    </source>
</evidence>
<feature type="compositionally biased region" description="Basic residues" evidence="10">
    <location>
        <begin position="1"/>
        <end position="11"/>
    </location>
</feature>
<keyword evidence="4" id="KW-0520">NAD</keyword>
<dbReference type="InterPro" id="IPR002347">
    <property type="entry name" value="SDR_fam"/>
</dbReference>
<dbReference type="PATRIC" id="fig|378806.16.peg.7022"/>
<dbReference type="EC" id="1.3.1.28" evidence="6 8"/>
<keyword evidence="3 11" id="KW-0560">Oxidoreductase</keyword>
<gene>
    <name evidence="11" type="ORF">STIAU_4998</name>
</gene>
<evidence type="ECO:0000256" key="5">
    <source>
        <dbReference type="ARBA" id="ARBA00052874"/>
    </source>
</evidence>
<dbReference type="EMBL" id="AAMD01000027">
    <property type="protein sequence ID" value="EAU67784.1"/>
    <property type="molecule type" value="Genomic_DNA"/>
</dbReference>
<proteinExistence type="inferred from homology"/>
<dbReference type="PRINTS" id="PR01397">
    <property type="entry name" value="DHBDHDRGNASE"/>
</dbReference>
<reference evidence="11 12" key="1">
    <citation type="submission" date="2006-04" db="EMBL/GenBank/DDBJ databases">
        <authorList>
            <person name="Nierman W.C."/>
        </authorList>
    </citation>
    <scope>NUCLEOTIDE SEQUENCE [LARGE SCALE GENOMIC DNA]</scope>
    <source>
        <strain evidence="11 12">DW4/3-1</strain>
    </source>
</reference>
<evidence type="ECO:0000313" key="11">
    <source>
        <dbReference type="EMBL" id="EAU67784.1"/>
    </source>
</evidence>
<dbReference type="AlphaFoldDB" id="Q096Z2"/>
<name>Q096Z2_STIAD</name>
<evidence type="ECO:0000256" key="9">
    <source>
        <dbReference type="RuleBase" id="RU000363"/>
    </source>
</evidence>
<dbReference type="NCBIfam" id="TIGR04316">
    <property type="entry name" value="dhbA_paeA"/>
    <property type="match status" value="1"/>
</dbReference>
<dbReference type="PROSITE" id="PS00061">
    <property type="entry name" value="ADH_SHORT"/>
    <property type="match status" value="1"/>
</dbReference>
<dbReference type="GO" id="GO:0016616">
    <property type="term" value="F:oxidoreductase activity, acting on the CH-OH group of donors, NAD or NADP as acceptor"/>
    <property type="evidence" value="ECO:0007669"/>
    <property type="project" value="TreeGrafter"/>
</dbReference>
<evidence type="ECO:0000256" key="8">
    <source>
        <dbReference type="NCBIfam" id="TIGR04316"/>
    </source>
</evidence>
<evidence type="ECO:0000256" key="3">
    <source>
        <dbReference type="ARBA" id="ARBA00023002"/>
    </source>
</evidence>
<dbReference type="PANTHER" id="PTHR42760:SF115">
    <property type="entry name" value="3-OXOACYL-[ACYL-CARRIER-PROTEIN] REDUCTASE FABG"/>
    <property type="match status" value="1"/>
</dbReference>
<dbReference type="InterPro" id="IPR003560">
    <property type="entry name" value="DHB_DH"/>
</dbReference>
<feature type="compositionally biased region" description="Polar residues" evidence="10">
    <location>
        <begin position="20"/>
        <end position="29"/>
    </location>
</feature>
<comment type="caution">
    <text evidence="11">The sequence shown here is derived from an EMBL/GenBank/DDBJ whole genome shotgun (WGS) entry which is preliminary data.</text>
</comment>
<dbReference type="Gene3D" id="3.40.50.720">
    <property type="entry name" value="NAD(P)-binding Rossmann-like Domain"/>
    <property type="match status" value="1"/>
</dbReference>
<accession>Q096Z2</accession>
<organism evidence="11 12">
    <name type="scientific">Stigmatella aurantiaca (strain DW4/3-1)</name>
    <dbReference type="NCBI Taxonomy" id="378806"/>
    <lineage>
        <taxon>Bacteria</taxon>
        <taxon>Pseudomonadati</taxon>
        <taxon>Myxococcota</taxon>
        <taxon>Myxococcia</taxon>
        <taxon>Myxococcales</taxon>
        <taxon>Cystobacterineae</taxon>
        <taxon>Archangiaceae</taxon>
        <taxon>Stigmatella</taxon>
    </lineage>
</organism>
<dbReference type="InterPro" id="IPR020904">
    <property type="entry name" value="Sc_DH/Rdtase_CS"/>
</dbReference>
<evidence type="ECO:0000256" key="4">
    <source>
        <dbReference type="ARBA" id="ARBA00023027"/>
    </source>
</evidence>
<evidence type="ECO:0000256" key="6">
    <source>
        <dbReference type="ARBA" id="ARBA00066334"/>
    </source>
</evidence>
<protein>
    <recommendedName>
        <fullName evidence="7 8">2,3-dihydro-2,3-dihydroxybenzoate dehydrogenase</fullName>
        <ecNumber evidence="6 8">1.3.1.28</ecNumber>
    </recommendedName>
</protein>
<dbReference type="FunFam" id="3.40.50.720:FF:000160">
    <property type="entry name" value="2,3-dihydro-2,3-dihydroxybenzoate dehydrogenase"/>
    <property type="match status" value="1"/>
</dbReference>
<dbReference type="PANTHER" id="PTHR42760">
    <property type="entry name" value="SHORT-CHAIN DEHYDROGENASES/REDUCTASES FAMILY MEMBER"/>
    <property type="match status" value="1"/>
</dbReference>
<comment type="catalytic activity">
    <reaction evidence="5">
        <text>(2S,3S)-2,3-dihydroxy-2,3-dihydrobenzoate + NAD(+) = 2,3-dihydroxybenzoate + NADH + H(+)</text>
        <dbReference type="Rhea" id="RHEA:23824"/>
        <dbReference type="ChEBI" id="CHEBI:15378"/>
        <dbReference type="ChEBI" id="CHEBI:36654"/>
        <dbReference type="ChEBI" id="CHEBI:57540"/>
        <dbReference type="ChEBI" id="CHEBI:57945"/>
        <dbReference type="ChEBI" id="CHEBI:58764"/>
        <dbReference type="EC" id="1.3.1.28"/>
    </reaction>
</comment>
<dbReference type="NCBIfam" id="NF006074">
    <property type="entry name" value="PRK08220.1"/>
    <property type="match status" value="1"/>
</dbReference>
<evidence type="ECO:0000313" key="12">
    <source>
        <dbReference type="Proteomes" id="UP000032702"/>
    </source>
</evidence>
<dbReference type="GO" id="GO:0019290">
    <property type="term" value="P:siderophore biosynthetic process"/>
    <property type="evidence" value="ECO:0007669"/>
    <property type="project" value="InterPro"/>
</dbReference>
<dbReference type="Pfam" id="PF00106">
    <property type="entry name" value="adh_short"/>
    <property type="match status" value="1"/>
</dbReference>
<evidence type="ECO:0000256" key="2">
    <source>
        <dbReference type="ARBA" id="ARBA00006484"/>
    </source>
</evidence>
<evidence type="ECO:0000256" key="1">
    <source>
        <dbReference type="ARBA" id="ARBA00004924"/>
    </source>
</evidence>
<dbReference type="SUPFAM" id="SSF51735">
    <property type="entry name" value="NAD(P)-binding Rossmann-fold domains"/>
    <property type="match status" value="1"/>
</dbReference>
<dbReference type="InterPro" id="IPR036291">
    <property type="entry name" value="NAD(P)-bd_dom_sf"/>
</dbReference>
<dbReference type="PRINTS" id="PR00080">
    <property type="entry name" value="SDRFAMILY"/>
</dbReference>
<evidence type="ECO:0000256" key="7">
    <source>
        <dbReference type="ARBA" id="ARBA00067530"/>
    </source>
</evidence>
<feature type="region of interest" description="Disordered" evidence="10">
    <location>
        <begin position="1"/>
        <end position="29"/>
    </location>
</feature>
<comment type="similarity">
    <text evidence="2 9">Belongs to the short-chain dehydrogenases/reductases (SDR) family.</text>
</comment>
<dbReference type="Proteomes" id="UP000032702">
    <property type="component" value="Unassembled WGS sequence"/>
</dbReference>
<comment type="pathway">
    <text evidence="1">Siderophore biosynthesis.</text>
</comment>
<dbReference type="GO" id="GO:0008667">
    <property type="term" value="F:2,3-dihydro-2,3-dihydroxybenzoate dehydrogenase activity"/>
    <property type="evidence" value="ECO:0007669"/>
    <property type="project" value="UniProtKB-UniRule"/>
</dbReference>